<feature type="transmembrane region" description="Helical" evidence="3">
    <location>
        <begin position="35"/>
        <end position="56"/>
    </location>
</feature>
<comment type="subcellular location">
    <subcellularLocation>
        <location evidence="1">Membrane</location>
        <topology evidence="1">Multi-pass membrane protein</topology>
    </subcellularLocation>
</comment>
<feature type="transmembrane region" description="Helical" evidence="3">
    <location>
        <begin position="360"/>
        <end position="381"/>
    </location>
</feature>
<feature type="transmembrane region" description="Helical" evidence="3">
    <location>
        <begin position="134"/>
        <end position="153"/>
    </location>
</feature>
<reference evidence="5 6" key="1">
    <citation type="journal article" date="2018" name="IMA Fungus">
        <title>IMA Genome-F 9: Draft genome sequence of Annulohypoxylon stygium, Aspergillus mulundensis, Berkeleyomyces basicola (syn. Thielaviopsis basicola), Ceratocystis smalleyi, two Cercospora beticola strains, Coleophoma cylindrospora, Fusarium fracticaudum, Phialophora cf. hyalina, and Morchella septimelata.</title>
        <authorList>
            <person name="Wingfield B.D."/>
            <person name="Bills G.F."/>
            <person name="Dong Y."/>
            <person name="Huang W."/>
            <person name="Nel W.J."/>
            <person name="Swalarsk-Parry B.S."/>
            <person name="Vaghefi N."/>
            <person name="Wilken P.M."/>
            <person name="An Z."/>
            <person name="de Beer Z.W."/>
            <person name="De Vos L."/>
            <person name="Chen L."/>
            <person name="Duong T.A."/>
            <person name="Gao Y."/>
            <person name="Hammerbacher A."/>
            <person name="Kikkert J.R."/>
            <person name="Li Y."/>
            <person name="Li H."/>
            <person name="Li K."/>
            <person name="Li Q."/>
            <person name="Liu X."/>
            <person name="Ma X."/>
            <person name="Naidoo K."/>
            <person name="Pethybridge S.J."/>
            <person name="Sun J."/>
            <person name="Steenkamp E.T."/>
            <person name="van der Nest M.A."/>
            <person name="van Wyk S."/>
            <person name="Wingfield M.J."/>
            <person name="Xiong C."/>
            <person name="Yue Q."/>
            <person name="Zhang X."/>
        </authorList>
    </citation>
    <scope>NUCLEOTIDE SEQUENCE [LARGE SCALE GENOMIC DNA]</scope>
    <source>
        <strain evidence="5 6">BP6252</strain>
    </source>
</reference>
<dbReference type="Proteomes" id="UP000256645">
    <property type="component" value="Unassembled WGS sequence"/>
</dbReference>
<sequence length="422" mass="45592">MTDQYPDEQLVAKNLPSFTQEPPLNETRTEFTPQACLAILGAFFAMFCSVGYTNAFGVFQEYYSHTILSSHSASSISWLGSFNIFCLFGGTLISGFLNDKYGPRIILWTGSVIVLFALFMTSLCQTYYQLFLAQALLQGIGISLIMLPAIVVISQHFTRHRGLSLGIIVSGSSLGGVIWPIILRQLLTRIGFGWTVRTVAFIQLPLLLTCCLTIRAPKSHGPKEKLALNFRCVLDPTLILLAIGLFFVYLGLFTLFFYITSYATSLGLDDNLAYYLISILNAASLFGRILPGLLADRIGAYNVMVPAAALSGLICCCWTAVSSMAGVIILALAYGFASGALISLQGACAAVVVQPHDYGIAMGAVMSILSIAGLVGTPINGQILAHWGYLGVSLFSGFALFIGASVMCIARFGLRREIWAKV</sequence>
<dbReference type="InterPro" id="IPR036259">
    <property type="entry name" value="MFS_trans_sf"/>
</dbReference>
<keyword evidence="3" id="KW-0812">Transmembrane</keyword>
<dbReference type="PANTHER" id="PTHR11360:SF250">
    <property type="entry name" value="MFS-TYPE TRANSPORTER AFUA_1G00970"/>
    <property type="match status" value="1"/>
</dbReference>
<dbReference type="InterPro" id="IPR011701">
    <property type="entry name" value="MFS"/>
</dbReference>
<organism evidence="5 6">
    <name type="scientific">Coleophoma cylindrospora</name>
    <dbReference type="NCBI Taxonomy" id="1849047"/>
    <lineage>
        <taxon>Eukaryota</taxon>
        <taxon>Fungi</taxon>
        <taxon>Dikarya</taxon>
        <taxon>Ascomycota</taxon>
        <taxon>Pezizomycotina</taxon>
        <taxon>Leotiomycetes</taxon>
        <taxon>Helotiales</taxon>
        <taxon>Dermateaceae</taxon>
        <taxon>Coleophoma</taxon>
    </lineage>
</organism>
<name>A0A3D8QCZ2_9HELO</name>
<feature type="transmembrane region" description="Helical" evidence="3">
    <location>
        <begin position="194"/>
        <end position="216"/>
    </location>
</feature>
<feature type="transmembrane region" description="Helical" evidence="3">
    <location>
        <begin position="237"/>
        <end position="260"/>
    </location>
</feature>
<evidence type="ECO:0000256" key="3">
    <source>
        <dbReference type="SAM" id="Phobius"/>
    </source>
</evidence>
<dbReference type="OrthoDB" id="6499973at2759"/>
<comment type="caution">
    <text evidence="5">The sequence shown here is derived from an EMBL/GenBank/DDBJ whole genome shotgun (WGS) entry which is preliminary data.</text>
</comment>
<evidence type="ECO:0000259" key="4">
    <source>
        <dbReference type="PROSITE" id="PS50850"/>
    </source>
</evidence>
<feature type="transmembrane region" description="Helical" evidence="3">
    <location>
        <begin position="303"/>
        <end position="321"/>
    </location>
</feature>
<dbReference type="CDD" id="cd17352">
    <property type="entry name" value="MFS_MCT_SLC16"/>
    <property type="match status" value="1"/>
</dbReference>
<feature type="transmembrane region" description="Helical" evidence="3">
    <location>
        <begin position="165"/>
        <end position="182"/>
    </location>
</feature>
<evidence type="ECO:0000256" key="1">
    <source>
        <dbReference type="ARBA" id="ARBA00004141"/>
    </source>
</evidence>
<gene>
    <name evidence="5" type="ORF">BP6252_12674</name>
</gene>
<dbReference type="Pfam" id="PF07690">
    <property type="entry name" value="MFS_1"/>
    <property type="match status" value="1"/>
</dbReference>
<accession>A0A3D8QCZ2</accession>
<feature type="transmembrane region" description="Helical" evidence="3">
    <location>
        <begin position="105"/>
        <end position="128"/>
    </location>
</feature>
<feature type="transmembrane region" description="Helical" evidence="3">
    <location>
        <begin position="387"/>
        <end position="414"/>
    </location>
</feature>
<keyword evidence="6" id="KW-1185">Reference proteome</keyword>
<dbReference type="GO" id="GO:0016020">
    <property type="term" value="C:membrane"/>
    <property type="evidence" value="ECO:0007669"/>
    <property type="project" value="UniProtKB-SubCell"/>
</dbReference>
<feature type="transmembrane region" description="Helical" evidence="3">
    <location>
        <begin position="327"/>
        <end position="353"/>
    </location>
</feature>
<dbReference type="InterPro" id="IPR050327">
    <property type="entry name" value="Proton-linked_MCT"/>
</dbReference>
<feature type="transmembrane region" description="Helical" evidence="3">
    <location>
        <begin position="272"/>
        <end position="291"/>
    </location>
</feature>
<comment type="similarity">
    <text evidence="2">Belongs to the major facilitator superfamily. Monocarboxylate porter (TC 2.A.1.13) family.</text>
</comment>
<feature type="transmembrane region" description="Helical" evidence="3">
    <location>
        <begin position="76"/>
        <end position="98"/>
    </location>
</feature>
<keyword evidence="3" id="KW-1133">Transmembrane helix</keyword>
<protein>
    <recommendedName>
        <fullName evidence="4">Major facilitator superfamily (MFS) profile domain-containing protein</fullName>
    </recommendedName>
</protein>
<proteinExistence type="inferred from homology"/>
<keyword evidence="3" id="KW-0472">Membrane</keyword>
<dbReference type="GO" id="GO:0022857">
    <property type="term" value="F:transmembrane transporter activity"/>
    <property type="evidence" value="ECO:0007669"/>
    <property type="project" value="InterPro"/>
</dbReference>
<feature type="domain" description="Major facilitator superfamily (MFS) profile" evidence="4">
    <location>
        <begin position="34"/>
        <end position="417"/>
    </location>
</feature>
<dbReference type="Gene3D" id="1.20.1250.20">
    <property type="entry name" value="MFS general substrate transporter like domains"/>
    <property type="match status" value="1"/>
</dbReference>
<evidence type="ECO:0000256" key="2">
    <source>
        <dbReference type="ARBA" id="ARBA00006727"/>
    </source>
</evidence>
<evidence type="ECO:0000313" key="6">
    <source>
        <dbReference type="Proteomes" id="UP000256645"/>
    </source>
</evidence>
<dbReference type="PANTHER" id="PTHR11360">
    <property type="entry name" value="MONOCARBOXYLATE TRANSPORTER"/>
    <property type="match status" value="1"/>
</dbReference>
<dbReference type="AlphaFoldDB" id="A0A3D8QCZ2"/>
<dbReference type="InterPro" id="IPR020846">
    <property type="entry name" value="MFS_dom"/>
</dbReference>
<dbReference type="SUPFAM" id="SSF103473">
    <property type="entry name" value="MFS general substrate transporter"/>
    <property type="match status" value="1"/>
</dbReference>
<dbReference type="EMBL" id="PDLM01000016">
    <property type="protein sequence ID" value="RDW59587.1"/>
    <property type="molecule type" value="Genomic_DNA"/>
</dbReference>
<evidence type="ECO:0000313" key="5">
    <source>
        <dbReference type="EMBL" id="RDW59587.1"/>
    </source>
</evidence>
<dbReference type="PROSITE" id="PS50850">
    <property type="entry name" value="MFS"/>
    <property type="match status" value="1"/>
</dbReference>